<dbReference type="InParanoid" id="Q24BZ6"/>
<feature type="compositionally biased region" description="Polar residues" evidence="1">
    <location>
        <begin position="1222"/>
        <end position="1259"/>
    </location>
</feature>
<feature type="region of interest" description="Disordered" evidence="1">
    <location>
        <begin position="1191"/>
        <end position="1292"/>
    </location>
</feature>
<dbReference type="GeneID" id="7835978"/>
<accession>Q24BZ6</accession>
<feature type="transmembrane region" description="Helical" evidence="2">
    <location>
        <begin position="585"/>
        <end position="607"/>
    </location>
</feature>
<keyword evidence="2" id="KW-1133">Transmembrane helix</keyword>
<feature type="region of interest" description="Disordered" evidence="1">
    <location>
        <begin position="1048"/>
        <end position="1067"/>
    </location>
</feature>
<gene>
    <name evidence="4" type="ORF">TTHERM_01020740</name>
</gene>
<reference evidence="5" key="1">
    <citation type="journal article" date="2006" name="PLoS Biol.">
        <title>Macronuclear genome sequence of the ciliate Tetrahymena thermophila, a model eukaryote.</title>
        <authorList>
            <person name="Eisen J.A."/>
            <person name="Coyne R.S."/>
            <person name="Wu M."/>
            <person name="Wu D."/>
            <person name="Thiagarajan M."/>
            <person name="Wortman J.R."/>
            <person name="Badger J.H."/>
            <person name="Ren Q."/>
            <person name="Amedeo P."/>
            <person name="Jones K.M."/>
            <person name="Tallon L.J."/>
            <person name="Delcher A.L."/>
            <person name="Salzberg S.L."/>
            <person name="Silva J.C."/>
            <person name="Haas B.J."/>
            <person name="Majoros W.H."/>
            <person name="Farzad M."/>
            <person name="Carlton J.M."/>
            <person name="Smith R.K. Jr."/>
            <person name="Garg J."/>
            <person name="Pearlman R.E."/>
            <person name="Karrer K.M."/>
            <person name="Sun L."/>
            <person name="Manning G."/>
            <person name="Elde N.C."/>
            <person name="Turkewitz A.P."/>
            <person name="Asai D.J."/>
            <person name="Wilkes D.E."/>
            <person name="Wang Y."/>
            <person name="Cai H."/>
            <person name="Collins K."/>
            <person name="Stewart B.A."/>
            <person name="Lee S.R."/>
            <person name="Wilamowska K."/>
            <person name="Weinberg Z."/>
            <person name="Ruzzo W.L."/>
            <person name="Wloga D."/>
            <person name="Gaertig J."/>
            <person name="Frankel J."/>
            <person name="Tsao C.-C."/>
            <person name="Gorovsky M.A."/>
            <person name="Keeling P.J."/>
            <person name="Waller R.F."/>
            <person name="Patron N.J."/>
            <person name="Cherry J.M."/>
            <person name="Stover N.A."/>
            <person name="Krieger C.J."/>
            <person name="del Toro C."/>
            <person name="Ryder H.F."/>
            <person name="Williamson S.C."/>
            <person name="Barbeau R.A."/>
            <person name="Hamilton E.P."/>
            <person name="Orias E."/>
        </authorList>
    </citation>
    <scope>NUCLEOTIDE SEQUENCE [LARGE SCALE GENOMIC DNA]</scope>
    <source>
        <strain evidence="5">SB210</strain>
    </source>
</reference>
<dbReference type="PANTHER" id="PTHR39767">
    <property type="entry name" value="CALCIUM/CALMODULIN-BINDING MEMBRANE PROTEIN PCM4-RELATED"/>
    <property type="match status" value="1"/>
</dbReference>
<feature type="transmembrane region" description="Helical" evidence="2">
    <location>
        <begin position="447"/>
        <end position="470"/>
    </location>
</feature>
<evidence type="ECO:0000256" key="1">
    <source>
        <dbReference type="SAM" id="MobiDB-lite"/>
    </source>
</evidence>
<feature type="transmembrane region" description="Helical" evidence="2">
    <location>
        <begin position="673"/>
        <end position="693"/>
    </location>
</feature>
<sequence>MILMKSFFHQIFIILAINHQILSAQFLSNRSLQNQQEVILSESNYGDCYDFTTDNLYENKWTLFQIPSKSIIFYPDCVGKCGQFGSILGPFSSSNGLQRLIQISKPHTKVTIEAAFVQIDGWSVGQQFVMIIDGQIVYTWEYYGADILDVNQCDVVLNGIQDHMQALKVTVPHSSNTINISVYTIDSNSELVNMWGLKNFTVLTDICEPGVNSCQDISPLKYILNTQSFNQPMIKPIIQIQFNRPLTSGILNSDISIQIDQVDSQLYNYTVSQIDNQYQTFYINFDQMNFSTYYGQLMTITILKQVKDQNGMALQQQSVQSIMPSYYNYPISDINMISTVKKITQGFATTIVVSTAILTFGFDKFNWLFYSTDIGQILYLSTFINVKFPQNVEQVLFDGCSIFHLQGLTEIFKQIISNSTIQQQQPYFQRFQDLGIKSLFLLNAGNLVVFIIVFLIIFSIIQLLSSFNLIKNQRFKSSLQFYLEKKVKWRLFFSLAYFLYAQILFAALIQIFTWSANSFSEIISYILSFISILFGMLMPLGMYRLISKNMAKVLDNSLDKTFTQKNGIAWQDLKKPEKNGSKKTIFFHFFLLLRRSFYACIVVFFQFNANLQIALLNICNVSIIFVVIFQMPFTKRRSNYKIIITEFVLVCEYMVIQSYQNEQENEQSRISRGWIVAFATVFIVFLQIFFLLIDVFEPVVSYLKVFYIKLQEAKLQEAPVDVDLEKQKLKVAEEDEEQVKIKQSNLLNDSNHEKHQNQKVKVPINQSEIAQNNVSTPQILNRSSFKRTSEFSNSKLQQSKLFIGTVAKSESQLKIPALKQTDGVIPQVSLNLLSSPPSLANQSELLVSSQKYFGSNRSIKLKNAQLPASSTLPSNINSNPHNNHQVLNTSNNNVSINQFDQNLEIVLKNDNIENIKRTDTQQEQNNNQIKNTPKKILKHQQSNNSVNSTSFQQLDGSYYMPQIQNYDQISTKISNRQTIAETFNNSNLFIQQKLSYEDDNSLNKSNSPHKSSLSFQGFKIKSDSEIPQVNRRVSRNLSLKVQQQFISPDTYKRNATEETEEEQDDQSTLKPHFFSKMVRSNQTIQEQPGEENGSIMGQSQVQIRSINESPIDIASLQQKKIFPLLRNFPRHQSRIIQREFTNIEEENEESNQNSNSIIIHDGISSRDIQYTGELTNKSKIAQEVIKKFGFPSSDENSQVNNENESPRQAFTRLNDRKKSQFAKYNSENSIQDDATQVGITPQQQSQTEIGEQKTNQIEQQEVKEERQDHLSGIQQDVSIQSAQDNPTKLQAN</sequence>
<feature type="transmembrane region" description="Helical" evidence="2">
    <location>
        <begin position="613"/>
        <end position="633"/>
    </location>
</feature>
<dbReference type="KEGG" id="tet:TTHERM_01020740"/>
<evidence type="ECO:0000256" key="3">
    <source>
        <dbReference type="SAM" id="SignalP"/>
    </source>
</evidence>
<dbReference type="PANTHER" id="PTHR39767:SF2">
    <property type="entry name" value="CHROMOSOME UNDETERMINED SCAFFOLD_1, WHOLE GENOME SHOTGUN SEQUENCE"/>
    <property type="match status" value="1"/>
</dbReference>
<dbReference type="HOGENOM" id="CLU_260400_0_0_1"/>
<feature type="chain" id="PRO_5004202240" evidence="3">
    <location>
        <begin position="24"/>
        <end position="1292"/>
    </location>
</feature>
<protein>
    <submittedName>
        <fullName evidence="4">Transmembrane protein, putative</fullName>
    </submittedName>
</protein>
<dbReference type="EMBL" id="GG662374">
    <property type="protein sequence ID" value="EAS05306.2"/>
    <property type="molecule type" value="Genomic_DNA"/>
</dbReference>
<feature type="compositionally biased region" description="Basic and acidic residues" evidence="1">
    <location>
        <begin position="1260"/>
        <end position="1269"/>
    </location>
</feature>
<dbReference type="RefSeq" id="XP_001025551.2">
    <property type="nucleotide sequence ID" value="XM_001025551.2"/>
</dbReference>
<feature type="signal peptide" evidence="3">
    <location>
        <begin position="1"/>
        <end position="23"/>
    </location>
</feature>
<feature type="compositionally biased region" description="Polar residues" evidence="1">
    <location>
        <begin position="1272"/>
        <end position="1292"/>
    </location>
</feature>
<evidence type="ECO:0000313" key="4">
    <source>
        <dbReference type="EMBL" id="EAS05306.2"/>
    </source>
</evidence>
<keyword evidence="2" id="KW-0472">Membrane</keyword>
<keyword evidence="5" id="KW-1185">Reference proteome</keyword>
<keyword evidence="3" id="KW-0732">Signal</keyword>
<feature type="transmembrane region" description="Helical" evidence="2">
    <location>
        <begin position="491"/>
        <end position="516"/>
    </location>
</feature>
<organism evidence="4 5">
    <name type="scientific">Tetrahymena thermophila (strain SB210)</name>
    <dbReference type="NCBI Taxonomy" id="312017"/>
    <lineage>
        <taxon>Eukaryota</taxon>
        <taxon>Sar</taxon>
        <taxon>Alveolata</taxon>
        <taxon>Ciliophora</taxon>
        <taxon>Intramacronucleata</taxon>
        <taxon>Oligohymenophorea</taxon>
        <taxon>Hymenostomatida</taxon>
        <taxon>Tetrahymenina</taxon>
        <taxon>Tetrahymenidae</taxon>
        <taxon>Tetrahymena</taxon>
    </lineage>
</organism>
<feature type="compositionally biased region" description="Polar residues" evidence="1">
    <location>
        <begin position="1193"/>
        <end position="1208"/>
    </location>
</feature>
<evidence type="ECO:0000313" key="5">
    <source>
        <dbReference type="Proteomes" id="UP000009168"/>
    </source>
</evidence>
<dbReference type="Proteomes" id="UP000009168">
    <property type="component" value="Unassembled WGS sequence"/>
</dbReference>
<feature type="transmembrane region" description="Helical" evidence="2">
    <location>
        <begin position="522"/>
        <end position="543"/>
    </location>
</feature>
<evidence type="ECO:0000256" key="2">
    <source>
        <dbReference type="SAM" id="Phobius"/>
    </source>
</evidence>
<name>Q24BZ6_TETTS</name>
<keyword evidence="2 4" id="KW-0812">Transmembrane</keyword>
<proteinExistence type="predicted"/>